<evidence type="ECO:0000256" key="11">
    <source>
        <dbReference type="HAMAP-Rule" id="MF_00132"/>
    </source>
</evidence>
<dbReference type="EC" id="5.6.2.2" evidence="11"/>
<dbReference type="GO" id="GO:0005694">
    <property type="term" value="C:chromosome"/>
    <property type="evidence" value="ECO:0007669"/>
    <property type="project" value="InterPro"/>
</dbReference>
<dbReference type="AlphaFoldDB" id="A0A1B1T9A8"/>
<dbReference type="PANTHER" id="PTHR10848">
    <property type="entry name" value="MEIOTIC RECOMBINATION PROTEIN SPO11"/>
    <property type="match status" value="1"/>
</dbReference>
<comment type="catalytic activity">
    <reaction evidence="1 11 12">
        <text>ATP-dependent breakage, passage and rejoining of double-stranded DNA.</text>
        <dbReference type="EC" id="5.6.2.2"/>
    </reaction>
</comment>
<evidence type="ECO:0000259" key="14">
    <source>
        <dbReference type="Pfam" id="PF20768"/>
    </source>
</evidence>
<feature type="binding site" evidence="11">
    <location>
        <position position="252"/>
    </location>
    <ligand>
        <name>Mg(2+)</name>
        <dbReference type="ChEBI" id="CHEBI:18420"/>
    </ligand>
</feature>
<reference evidence="16" key="2">
    <citation type="journal article" date="2015" name="ISME J.">
        <title>A new class of marine Euryarchaeota group II from the Mediterranean deep chlorophyll maximum.</title>
        <authorList>
            <person name="Martin-Cuadrado A.B."/>
            <person name="Garcia-Heredia I."/>
            <person name="Molto A.G."/>
            <person name="Lopez-Ubeda R."/>
            <person name="Kimes N."/>
            <person name="Lopez-Garcia P."/>
            <person name="Moreira D."/>
            <person name="Rodriguez-Valera F."/>
        </authorList>
    </citation>
    <scope>NUCLEOTIDE SEQUENCE</scope>
</reference>
<feature type="binding site" evidence="11">
    <location>
        <position position="200"/>
    </location>
    <ligand>
        <name>Mg(2+)</name>
        <dbReference type="ChEBI" id="CHEBI:18420"/>
    </ligand>
</feature>
<dbReference type="InterPro" id="IPR036078">
    <property type="entry name" value="Spo11/TopoVI_A_sf"/>
</dbReference>
<dbReference type="PRINTS" id="PR01550">
    <property type="entry name" value="TOP6AFAMILY"/>
</dbReference>
<dbReference type="HAMAP" id="MF_00132">
    <property type="entry name" value="Top6A"/>
    <property type="match status" value="1"/>
</dbReference>
<evidence type="ECO:0000256" key="3">
    <source>
        <dbReference type="ARBA" id="ARBA00006559"/>
    </source>
</evidence>
<dbReference type="SUPFAM" id="SSF56726">
    <property type="entry name" value="DNA topoisomerase IV, alpha subunit"/>
    <property type="match status" value="1"/>
</dbReference>
<comment type="similarity">
    <text evidence="3 11 12">Belongs to the TOP6A family.</text>
</comment>
<dbReference type="GO" id="GO:0003677">
    <property type="term" value="F:DNA binding"/>
    <property type="evidence" value="ECO:0007669"/>
    <property type="project" value="UniProtKB-UniRule"/>
</dbReference>
<dbReference type="GO" id="GO:0006265">
    <property type="term" value="P:DNA topological change"/>
    <property type="evidence" value="ECO:0007669"/>
    <property type="project" value="UniProtKB-UniRule"/>
</dbReference>
<keyword evidence="8 11" id="KW-0799">Topoisomerase</keyword>
<dbReference type="InterPro" id="IPR049333">
    <property type="entry name" value="Topo_VI_alpha"/>
</dbReference>
<evidence type="ECO:0000256" key="2">
    <source>
        <dbReference type="ARBA" id="ARBA00001946"/>
    </source>
</evidence>
<dbReference type="Gene3D" id="3.40.1360.10">
    <property type="match status" value="1"/>
</dbReference>
<evidence type="ECO:0000256" key="7">
    <source>
        <dbReference type="ARBA" id="ARBA00022842"/>
    </source>
</evidence>
<accession>A0A1B1T9A8</accession>
<evidence type="ECO:0000256" key="10">
    <source>
        <dbReference type="ARBA" id="ARBA00023235"/>
    </source>
</evidence>
<dbReference type="GO" id="GO:0003918">
    <property type="term" value="F:DNA topoisomerase type II (double strand cut, ATP-hydrolyzing) activity"/>
    <property type="evidence" value="ECO:0007669"/>
    <property type="project" value="UniProtKB-UniRule"/>
</dbReference>
<evidence type="ECO:0000256" key="12">
    <source>
        <dbReference type="PROSITE-ProRule" id="PRU01385"/>
    </source>
</evidence>
<keyword evidence="6 11" id="KW-0067">ATP-binding</keyword>
<evidence type="ECO:0000256" key="4">
    <source>
        <dbReference type="ARBA" id="ARBA00022723"/>
    </source>
</evidence>
<evidence type="ECO:0000313" key="16">
    <source>
        <dbReference type="EMBL" id="ANV78869.1"/>
    </source>
</evidence>
<dbReference type="PROSITE" id="PS52041">
    <property type="entry name" value="TOPO_IIB"/>
    <property type="match status" value="1"/>
</dbReference>
<dbReference type="CDD" id="cd00223">
    <property type="entry name" value="TOPRIM_TopoIIB_SPO"/>
    <property type="match status" value="1"/>
</dbReference>
<comment type="subunit">
    <text evidence="11">Homodimer. Heterotetramer of two Top6A and two Top6B chains.</text>
</comment>
<keyword evidence="7 11" id="KW-0460">Magnesium</keyword>
<evidence type="ECO:0000259" key="15">
    <source>
        <dbReference type="Pfam" id="PF21180"/>
    </source>
</evidence>
<dbReference type="InterPro" id="IPR004085">
    <property type="entry name" value="TopoVI_A"/>
</dbReference>
<dbReference type="EMBL" id="KP211803">
    <property type="protein sequence ID" value="ANV78869.1"/>
    <property type="molecule type" value="Genomic_DNA"/>
</dbReference>
<gene>
    <name evidence="11" type="primary">top6A</name>
</gene>
<comment type="function">
    <text evidence="11">Relaxes both positive and negative superturns and exhibits a strong decatenase activity.</text>
</comment>
<reference evidence="16" key="1">
    <citation type="submission" date="2014-11" db="EMBL/GenBank/DDBJ databases">
        <authorList>
            <person name="Zhu J."/>
            <person name="Qi W."/>
            <person name="Song R."/>
        </authorList>
    </citation>
    <scope>NUCLEOTIDE SEQUENCE</scope>
</reference>
<evidence type="ECO:0000259" key="13">
    <source>
        <dbReference type="Pfam" id="PF04406"/>
    </source>
</evidence>
<dbReference type="GO" id="GO:0006260">
    <property type="term" value="P:DNA replication"/>
    <property type="evidence" value="ECO:0007669"/>
    <property type="project" value="UniProtKB-UniRule"/>
</dbReference>
<name>A0A1B1T9A8_9ARCH</name>
<keyword evidence="5 11" id="KW-0547">Nucleotide-binding</keyword>
<dbReference type="EMBL" id="KP211794">
    <property type="protein sequence ID" value="ANV78699.1"/>
    <property type="molecule type" value="Genomic_DNA"/>
</dbReference>
<protein>
    <recommendedName>
        <fullName evidence="11">Type 2 DNA topoisomerase 6 subunit A</fullName>
        <ecNumber evidence="11">5.6.2.2</ecNumber>
    </recommendedName>
    <alternativeName>
        <fullName evidence="11">Type II DNA topoisomerase VI subunit A</fullName>
    </alternativeName>
</protein>
<dbReference type="InterPro" id="IPR013049">
    <property type="entry name" value="Spo11/TopoVI_A_N"/>
</dbReference>
<organism evidence="16">
    <name type="scientific">uncultured Poseidoniia archaeon</name>
    <dbReference type="NCBI Taxonomy" id="1697135"/>
    <lineage>
        <taxon>Archaea</taxon>
        <taxon>Methanobacteriati</taxon>
        <taxon>Thermoplasmatota</taxon>
        <taxon>Candidatus Poseidoniia</taxon>
        <taxon>environmental samples</taxon>
    </lineage>
</organism>
<dbReference type="PANTHER" id="PTHR10848:SF0">
    <property type="entry name" value="MEIOTIC RECOMBINATION PROTEIN SPO11"/>
    <property type="match status" value="1"/>
</dbReference>
<dbReference type="InterPro" id="IPR002815">
    <property type="entry name" value="Spo11/TopoVI_A"/>
</dbReference>
<dbReference type="PRINTS" id="PR01552">
    <property type="entry name" value="TPISMRASE6A"/>
</dbReference>
<evidence type="ECO:0000256" key="9">
    <source>
        <dbReference type="ARBA" id="ARBA00023125"/>
    </source>
</evidence>
<keyword evidence="4 11" id="KW-0479">Metal-binding</keyword>
<dbReference type="EMBL" id="KP211795">
    <property type="protein sequence ID" value="ANV78720.1"/>
    <property type="molecule type" value="Genomic_DNA"/>
</dbReference>
<keyword evidence="10 11" id="KW-0413">Isomerase</keyword>
<feature type="domain" description="Topoisomerase 6 subunit A/Spo11 TOPRIM" evidence="15">
    <location>
        <begin position="195"/>
        <end position="361"/>
    </location>
</feature>
<dbReference type="Pfam" id="PF20768">
    <property type="entry name" value="Topo_VI_alpha"/>
    <property type="match status" value="1"/>
</dbReference>
<comment type="cofactor">
    <cofactor evidence="2 11">
        <name>Mg(2+)</name>
        <dbReference type="ChEBI" id="CHEBI:18420"/>
    </cofactor>
</comment>
<feature type="domain" description="Spo11/DNA topoisomerase VI subunit A N-terminal" evidence="13">
    <location>
        <begin position="74"/>
        <end position="136"/>
    </location>
</feature>
<evidence type="ECO:0000256" key="5">
    <source>
        <dbReference type="ARBA" id="ARBA00022741"/>
    </source>
</evidence>
<dbReference type="Pfam" id="PF04406">
    <property type="entry name" value="TP6A_N"/>
    <property type="match status" value="1"/>
</dbReference>
<dbReference type="InterPro" id="IPR034136">
    <property type="entry name" value="TOPRIM_Topo6A/Spo11"/>
</dbReference>
<proteinExistence type="inferred from homology"/>
<evidence type="ECO:0000256" key="6">
    <source>
        <dbReference type="ARBA" id="ARBA00022840"/>
    </source>
</evidence>
<feature type="active site" description="O-(5'-phospho-DNA)-tyrosine intermediate" evidence="11 12">
    <location>
        <position position="101"/>
    </location>
</feature>
<dbReference type="Pfam" id="PF21180">
    <property type="entry name" value="TOP6A-Spo11_Toprim"/>
    <property type="match status" value="1"/>
</dbReference>
<sequence>MTLGRTKTKEEVIEALHSVAAEMHDKMLKGKPPAMTLPVRTKKNIQFDKKLQVYKYGKNKSTRDATALSSARVLLRSLHITEFIEEMIDSGKSSTLREMYYISEGWGNGKFGTQNESNNLAEDLEIVTKCIREDFKLRPEEDGARIIGNVTFEEKNRKGEWMRINCRDDVGDSGYGVPYNVESEKLRLVEHDIDFVMAVETGGMFDRLVENGFDEEARCAIIHLKGQPARSTRRIMKRMSDEWKKPILVFADCDPWSFRIFASIAYGAIKTAHISEYLATNEAIYLGITADDILAYDLPSDDLTKSDLGALESELSDPRFATGWWKEQINLMQEIGKKAEQQSLAKYGLDFVTDTYLPEKLAALGLKY</sequence>
<dbReference type="Gene3D" id="1.10.10.10">
    <property type="entry name" value="Winged helix-like DNA-binding domain superfamily/Winged helix DNA-binding domain"/>
    <property type="match status" value="1"/>
</dbReference>
<dbReference type="GO" id="GO:0000287">
    <property type="term" value="F:magnesium ion binding"/>
    <property type="evidence" value="ECO:0007669"/>
    <property type="project" value="UniProtKB-UniRule"/>
</dbReference>
<evidence type="ECO:0000256" key="8">
    <source>
        <dbReference type="ARBA" id="ARBA00023029"/>
    </source>
</evidence>
<keyword evidence="9 11" id="KW-0238">DNA-binding</keyword>
<feature type="domain" description="Type II DNA topoisomerase VI subunit A all-beta" evidence="14">
    <location>
        <begin position="140"/>
        <end position="192"/>
    </location>
</feature>
<dbReference type="GO" id="GO:0005524">
    <property type="term" value="F:ATP binding"/>
    <property type="evidence" value="ECO:0007669"/>
    <property type="project" value="UniProtKB-KW"/>
</dbReference>
<dbReference type="InterPro" id="IPR036388">
    <property type="entry name" value="WH-like_DNA-bd_sf"/>
</dbReference>
<evidence type="ECO:0000256" key="1">
    <source>
        <dbReference type="ARBA" id="ARBA00000185"/>
    </source>
</evidence>